<keyword evidence="9" id="KW-0067">ATP-binding</keyword>
<comment type="catalytic activity">
    <reaction evidence="11">
        <text>L-threonine + hydrogencarbonate + ATP = L-threonylcarbamoyladenylate + diphosphate + H2O</text>
        <dbReference type="Rhea" id="RHEA:36407"/>
        <dbReference type="ChEBI" id="CHEBI:15377"/>
        <dbReference type="ChEBI" id="CHEBI:17544"/>
        <dbReference type="ChEBI" id="CHEBI:30616"/>
        <dbReference type="ChEBI" id="CHEBI:33019"/>
        <dbReference type="ChEBI" id="CHEBI:57926"/>
        <dbReference type="ChEBI" id="CHEBI:73682"/>
        <dbReference type="EC" id="2.7.7.87"/>
    </reaction>
</comment>
<evidence type="ECO:0000256" key="6">
    <source>
        <dbReference type="ARBA" id="ARBA00022694"/>
    </source>
</evidence>
<evidence type="ECO:0000256" key="9">
    <source>
        <dbReference type="ARBA" id="ARBA00022840"/>
    </source>
</evidence>
<dbReference type="InterPro" id="IPR017945">
    <property type="entry name" value="DHBP_synth_RibB-like_a/b_dom"/>
</dbReference>
<evidence type="ECO:0000256" key="2">
    <source>
        <dbReference type="ARBA" id="ARBA00007663"/>
    </source>
</evidence>
<dbReference type="NCBIfam" id="TIGR00057">
    <property type="entry name" value="L-threonylcarbamoyladenylate synthase"/>
    <property type="match status" value="1"/>
</dbReference>
<evidence type="ECO:0000256" key="5">
    <source>
        <dbReference type="ARBA" id="ARBA00022679"/>
    </source>
</evidence>
<dbReference type="GO" id="GO:0061710">
    <property type="term" value="F:L-threonylcarbamoyladenylate synthase"/>
    <property type="evidence" value="ECO:0007669"/>
    <property type="project" value="UniProtKB-EC"/>
</dbReference>
<dbReference type="InterPro" id="IPR006070">
    <property type="entry name" value="Sua5-like_dom"/>
</dbReference>
<dbReference type="PANTHER" id="PTHR17490">
    <property type="entry name" value="SUA5"/>
    <property type="match status" value="1"/>
</dbReference>
<protein>
    <recommendedName>
        <fullName evidence="10">L-threonylcarbamoyladenylate synthase</fullName>
        <ecNumber evidence="3">2.7.7.87</ecNumber>
    </recommendedName>
    <alternativeName>
        <fullName evidence="10">L-threonylcarbamoyladenylate synthase</fullName>
    </alternativeName>
</protein>
<dbReference type="GO" id="GO:0008033">
    <property type="term" value="P:tRNA processing"/>
    <property type="evidence" value="ECO:0007669"/>
    <property type="project" value="UniProtKB-KW"/>
</dbReference>
<evidence type="ECO:0000256" key="3">
    <source>
        <dbReference type="ARBA" id="ARBA00012584"/>
    </source>
</evidence>
<dbReference type="Pfam" id="PF01300">
    <property type="entry name" value="Sua5_yciO_yrdC"/>
    <property type="match status" value="1"/>
</dbReference>
<evidence type="ECO:0000256" key="4">
    <source>
        <dbReference type="ARBA" id="ARBA00022490"/>
    </source>
</evidence>
<feature type="non-terminal residue" evidence="13">
    <location>
        <position position="165"/>
    </location>
</feature>
<evidence type="ECO:0000259" key="12">
    <source>
        <dbReference type="PROSITE" id="PS51163"/>
    </source>
</evidence>
<dbReference type="GO" id="GO:0000049">
    <property type="term" value="F:tRNA binding"/>
    <property type="evidence" value="ECO:0007669"/>
    <property type="project" value="TreeGrafter"/>
</dbReference>
<keyword evidence="8" id="KW-0547">Nucleotide-binding</keyword>
<dbReference type="PANTHER" id="PTHR17490:SF16">
    <property type="entry name" value="THREONYLCARBAMOYL-AMP SYNTHASE"/>
    <property type="match status" value="1"/>
</dbReference>
<comment type="subcellular location">
    <subcellularLocation>
        <location evidence="1">Cytoplasm</location>
    </subcellularLocation>
</comment>
<proteinExistence type="inferred from homology"/>
<keyword evidence="4" id="KW-0963">Cytoplasm</keyword>
<dbReference type="InterPro" id="IPR050156">
    <property type="entry name" value="TC-AMP_synthase_SUA5"/>
</dbReference>
<dbReference type="SUPFAM" id="SSF55821">
    <property type="entry name" value="YrdC/RibB"/>
    <property type="match status" value="1"/>
</dbReference>
<reference evidence="13" key="1">
    <citation type="journal article" date="2014" name="Front. Microbiol.">
        <title>High frequency of phylogenetically diverse reductive dehalogenase-homologous genes in deep subseafloor sedimentary metagenomes.</title>
        <authorList>
            <person name="Kawai M."/>
            <person name="Futagami T."/>
            <person name="Toyoda A."/>
            <person name="Takaki Y."/>
            <person name="Nishi S."/>
            <person name="Hori S."/>
            <person name="Arai W."/>
            <person name="Tsubouchi T."/>
            <person name="Morono Y."/>
            <person name="Uchiyama I."/>
            <person name="Ito T."/>
            <person name="Fujiyama A."/>
            <person name="Inagaki F."/>
            <person name="Takami H."/>
        </authorList>
    </citation>
    <scope>NUCLEOTIDE SEQUENCE</scope>
    <source>
        <strain evidence="13">Expedition CK06-06</strain>
    </source>
</reference>
<keyword evidence="5" id="KW-0808">Transferase</keyword>
<evidence type="ECO:0000313" key="13">
    <source>
        <dbReference type="EMBL" id="GAG40124.1"/>
    </source>
</evidence>
<organism evidence="13">
    <name type="scientific">marine sediment metagenome</name>
    <dbReference type="NCBI Taxonomy" id="412755"/>
    <lineage>
        <taxon>unclassified sequences</taxon>
        <taxon>metagenomes</taxon>
        <taxon>ecological metagenomes</taxon>
    </lineage>
</organism>
<dbReference type="Gene3D" id="3.90.870.10">
    <property type="entry name" value="DHBP synthase"/>
    <property type="match status" value="1"/>
</dbReference>
<sequence length="165" mass="17843">MLRPPHESVVTRTYAASDEEALSEALRALRCGELVVFPTDTVYGVGCDLWQIEAVERLYWAKQRPANMAIPILVSGPAQVMQVASEIPTPFTPLVERHWPGGLSIVLRRRALVPDILCAGRDTVAVRMPAHPLALRLIAGMGGVLGVTSANLSGRQPARTAQEAL</sequence>
<dbReference type="GO" id="GO:0005524">
    <property type="term" value="F:ATP binding"/>
    <property type="evidence" value="ECO:0007669"/>
    <property type="project" value="UniProtKB-KW"/>
</dbReference>
<dbReference type="GO" id="GO:0006450">
    <property type="term" value="P:regulation of translational fidelity"/>
    <property type="evidence" value="ECO:0007669"/>
    <property type="project" value="TreeGrafter"/>
</dbReference>
<evidence type="ECO:0000256" key="7">
    <source>
        <dbReference type="ARBA" id="ARBA00022695"/>
    </source>
</evidence>
<evidence type="ECO:0000256" key="10">
    <source>
        <dbReference type="ARBA" id="ARBA00029774"/>
    </source>
</evidence>
<dbReference type="GO" id="GO:0003725">
    <property type="term" value="F:double-stranded RNA binding"/>
    <property type="evidence" value="ECO:0007669"/>
    <property type="project" value="InterPro"/>
</dbReference>
<keyword evidence="7" id="KW-0548">Nucleotidyltransferase</keyword>
<feature type="domain" description="YrdC-like" evidence="12">
    <location>
        <begin position="19"/>
        <end position="165"/>
    </location>
</feature>
<dbReference type="EMBL" id="BARS01044826">
    <property type="protein sequence ID" value="GAG40124.1"/>
    <property type="molecule type" value="Genomic_DNA"/>
</dbReference>
<evidence type="ECO:0000256" key="11">
    <source>
        <dbReference type="ARBA" id="ARBA00048366"/>
    </source>
</evidence>
<keyword evidence="6" id="KW-0819">tRNA processing</keyword>
<accession>X0XAA1</accession>
<name>X0XAA1_9ZZZZ</name>
<comment type="caution">
    <text evidence="13">The sequence shown here is derived from an EMBL/GenBank/DDBJ whole genome shotgun (WGS) entry which is preliminary data.</text>
</comment>
<gene>
    <name evidence="13" type="ORF">S01H1_67653</name>
</gene>
<dbReference type="AlphaFoldDB" id="X0XAA1"/>
<dbReference type="GO" id="GO:0005737">
    <property type="term" value="C:cytoplasm"/>
    <property type="evidence" value="ECO:0007669"/>
    <property type="project" value="UniProtKB-SubCell"/>
</dbReference>
<dbReference type="EC" id="2.7.7.87" evidence="3"/>
<evidence type="ECO:0000256" key="1">
    <source>
        <dbReference type="ARBA" id="ARBA00004496"/>
    </source>
</evidence>
<evidence type="ECO:0000256" key="8">
    <source>
        <dbReference type="ARBA" id="ARBA00022741"/>
    </source>
</evidence>
<comment type="similarity">
    <text evidence="2">Belongs to the SUA5 family.</text>
</comment>
<dbReference type="PROSITE" id="PS51163">
    <property type="entry name" value="YRDC"/>
    <property type="match status" value="1"/>
</dbReference>